<dbReference type="STRING" id="1292034.OR37_01263"/>
<name>R0ELC5_CAUVI</name>
<accession>R0ELC5</accession>
<dbReference type="eggNOG" id="COG1305">
    <property type="taxonomic scope" value="Bacteria"/>
</dbReference>
<dbReference type="InterPro" id="IPR038765">
    <property type="entry name" value="Papain-like_cys_pep_sf"/>
</dbReference>
<dbReference type="OrthoDB" id="98874at2"/>
<organism evidence="4 5">
    <name type="scientific">Caulobacter vibrioides OR37</name>
    <dbReference type="NCBI Taxonomy" id="1292034"/>
    <lineage>
        <taxon>Bacteria</taxon>
        <taxon>Pseudomonadati</taxon>
        <taxon>Pseudomonadota</taxon>
        <taxon>Alphaproteobacteria</taxon>
        <taxon>Caulobacterales</taxon>
        <taxon>Caulobacteraceae</taxon>
        <taxon>Caulobacter</taxon>
    </lineage>
</organism>
<gene>
    <name evidence="4" type="ORF">OR37_01263</name>
</gene>
<evidence type="ECO:0000259" key="3">
    <source>
        <dbReference type="Pfam" id="PF12969"/>
    </source>
</evidence>
<dbReference type="PATRIC" id="fig|1292034.3.peg.1254"/>
<feature type="domain" description="DUF3857" evidence="3">
    <location>
        <begin position="69"/>
        <end position="233"/>
    </location>
</feature>
<keyword evidence="2" id="KW-0732">Signal</keyword>
<dbReference type="Proteomes" id="UP000013063">
    <property type="component" value="Unassembled WGS sequence"/>
</dbReference>
<dbReference type="Pfam" id="PF12969">
    <property type="entry name" value="DUF3857"/>
    <property type="match status" value="1"/>
</dbReference>
<feature type="chain" id="PRO_5004340632" description="DUF3857 domain-containing protein" evidence="2">
    <location>
        <begin position="24"/>
        <end position="653"/>
    </location>
</feature>
<feature type="signal peptide" evidence="2">
    <location>
        <begin position="1"/>
        <end position="23"/>
    </location>
</feature>
<reference evidence="4 5" key="1">
    <citation type="journal article" date="2013" name="Genome Announc.">
        <title>Draft Genome Sequence for Caulobacter sp. Strain OR37, a Bacterium Tolerant to Heavy Metals.</title>
        <authorList>
            <person name="Utturkar S.M."/>
            <person name="Bollmann A."/>
            <person name="Brzoska R.M."/>
            <person name="Klingeman D.M."/>
            <person name="Epstein S.E."/>
            <person name="Palumbo A.V."/>
            <person name="Brown S.D."/>
        </authorList>
    </citation>
    <scope>NUCLEOTIDE SEQUENCE [LARGE SCALE GENOMIC DNA]</scope>
    <source>
        <strain evidence="4 5">OR37</strain>
    </source>
</reference>
<feature type="region of interest" description="Disordered" evidence="1">
    <location>
        <begin position="540"/>
        <end position="563"/>
    </location>
</feature>
<comment type="caution">
    <text evidence="4">The sequence shown here is derived from an EMBL/GenBank/DDBJ whole genome shotgun (WGS) entry which is preliminary data.</text>
</comment>
<sequence precursor="true">MRGLKWAAIAAVSGSLLAGAALADDKPLYGPPAKWVRVADIPPPPKDDQAPSTQVLLDDSQSWHDGTGSTFYTRRVVKVLRSEGLQGGSRSVTWDPVREKVTLHTLAIVRDGQRIDLLKQGEDVLVLRRERNLERAMLDGRMTASVQIKDLRVGDEVDFAYTLEHREPLLGGRTNDFERMGWTGVAGRYRARLLWPDGTPLTWRATAAFPTPKVDKSGGVNELVVDINDAKPPKAPVGAPARFQRLGMLEATTYSGWDDISRRMAPLYGKASELSADSPLRAEVAAIAASSPDPKVRAFKALQLVEDKTRYLFLGMGDGGYKPASADETWARKFGDCKAKTVLLLALLRELGVAAEPVLVQTAGADGLDERAPSASLFNHVLVRARIDGKSYWLDGTRSGDIGGIDGQRPPPFRWGLPVRATGATLEEIVQAPLSRPETEGKIHIDASGGLDKPAPSTMTMTFRGDAGLALARALRTTSRADVERGLKQQLSSSSSWLTIQTIDFDFAPDGVAKVMIAGSADMDWRMNDDIGAREYKFPGSGSGAAATFPRREPGPNDDAPYATPFPTYSSAVVEIVLPNKGEGFSVKGLNWSGRLANSEIVRTATLNDGVARFTQSNRSVGRELPFSEVEEANKTARRLAAEGEIIRAPKGS</sequence>
<evidence type="ECO:0000313" key="5">
    <source>
        <dbReference type="Proteomes" id="UP000013063"/>
    </source>
</evidence>
<evidence type="ECO:0000256" key="1">
    <source>
        <dbReference type="SAM" id="MobiDB-lite"/>
    </source>
</evidence>
<dbReference type="EMBL" id="APMP01000005">
    <property type="protein sequence ID" value="ENZ82689.1"/>
    <property type="molecule type" value="Genomic_DNA"/>
</dbReference>
<dbReference type="InterPro" id="IPR024618">
    <property type="entry name" value="DUF3857"/>
</dbReference>
<dbReference type="Gene3D" id="2.60.40.3140">
    <property type="match status" value="1"/>
</dbReference>
<evidence type="ECO:0000313" key="4">
    <source>
        <dbReference type="EMBL" id="ENZ82689.1"/>
    </source>
</evidence>
<proteinExistence type="predicted"/>
<protein>
    <recommendedName>
        <fullName evidence="3">DUF3857 domain-containing protein</fullName>
    </recommendedName>
</protein>
<dbReference type="Gene3D" id="3.10.620.30">
    <property type="match status" value="1"/>
</dbReference>
<evidence type="ECO:0000256" key="2">
    <source>
        <dbReference type="SAM" id="SignalP"/>
    </source>
</evidence>
<dbReference type="RefSeq" id="WP_004617137.1">
    <property type="nucleotide sequence ID" value="NZ_APMP01000005.1"/>
</dbReference>
<keyword evidence="5" id="KW-1185">Reference proteome</keyword>
<dbReference type="AlphaFoldDB" id="R0ELC5"/>
<dbReference type="SUPFAM" id="SSF54001">
    <property type="entry name" value="Cysteine proteinases"/>
    <property type="match status" value="1"/>
</dbReference>